<evidence type="ECO:0000313" key="2">
    <source>
        <dbReference type="EMBL" id="MBC9795937.1"/>
    </source>
</evidence>
<protein>
    <submittedName>
        <fullName evidence="2">Crp/Fnr family transcriptional regulator</fullName>
    </submittedName>
</protein>
<dbReference type="Proteomes" id="UP000653730">
    <property type="component" value="Unassembled WGS sequence"/>
</dbReference>
<organism evidence="2 3">
    <name type="scientific">Sinomicrobium weinanense</name>
    <dbReference type="NCBI Taxonomy" id="2842200"/>
    <lineage>
        <taxon>Bacteria</taxon>
        <taxon>Pseudomonadati</taxon>
        <taxon>Bacteroidota</taxon>
        <taxon>Flavobacteriia</taxon>
        <taxon>Flavobacteriales</taxon>
        <taxon>Flavobacteriaceae</taxon>
        <taxon>Sinomicrobium</taxon>
    </lineage>
</organism>
<dbReference type="RefSeq" id="WP_187965086.1">
    <property type="nucleotide sequence ID" value="NZ_JACVDC010000017.1"/>
</dbReference>
<dbReference type="EMBL" id="JACVDC010000017">
    <property type="protein sequence ID" value="MBC9795937.1"/>
    <property type="molecule type" value="Genomic_DNA"/>
</dbReference>
<dbReference type="Gene3D" id="2.60.120.10">
    <property type="entry name" value="Jelly Rolls"/>
    <property type="match status" value="1"/>
</dbReference>
<dbReference type="InterPro" id="IPR000595">
    <property type="entry name" value="cNMP-bd_dom"/>
</dbReference>
<feature type="domain" description="Cyclic nucleotide-binding" evidence="1">
    <location>
        <begin position="30"/>
        <end position="116"/>
    </location>
</feature>
<sequence length="189" mass="22667">MNSLVEHIKRYISVNRKEEKVIREHLEPLSLKKKTLLLETGQICQAEYFVVKGCLRMYFIKDNGTEQITRFAIENWWMTDYMSLNDCVPSRFCIETIEDTEVLSLDREAKSSLLQEFPQMERYFRIMLQKACGASQQRERYEYGLSREERYHNFIALLPDFAQRIPQYMLASYLGFTPEYLSEIRKKMR</sequence>
<accession>A0A926Q1Q5</accession>
<name>A0A926Q1Q5_9FLAO</name>
<dbReference type="CDD" id="cd00038">
    <property type="entry name" value="CAP_ED"/>
    <property type="match status" value="1"/>
</dbReference>
<dbReference type="AlphaFoldDB" id="A0A926Q1Q5"/>
<reference evidence="2 3" key="1">
    <citation type="submission" date="2020-09" db="EMBL/GenBank/DDBJ databases">
        <title>Sinomicrobium weinanense sp. nov., a halophilic bacteria isolated from saline-alkali soil.</title>
        <authorList>
            <person name="Wu P."/>
            <person name="Ren H."/>
            <person name="Mei Y."/>
            <person name="Liang Y."/>
            <person name="Chen Z."/>
        </authorList>
    </citation>
    <scope>NUCLEOTIDE SEQUENCE [LARGE SCALE GENOMIC DNA]</scope>
    <source>
        <strain evidence="2 3">FJxs</strain>
    </source>
</reference>
<keyword evidence="3" id="KW-1185">Reference proteome</keyword>
<dbReference type="SUPFAM" id="SSF51206">
    <property type="entry name" value="cAMP-binding domain-like"/>
    <property type="match status" value="1"/>
</dbReference>
<proteinExistence type="predicted"/>
<gene>
    <name evidence="2" type="ORF">IBL28_08165</name>
</gene>
<dbReference type="InterPro" id="IPR014710">
    <property type="entry name" value="RmlC-like_jellyroll"/>
</dbReference>
<evidence type="ECO:0000313" key="3">
    <source>
        <dbReference type="Proteomes" id="UP000653730"/>
    </source>
</evidence>
<comment type="caution">
    <text evidence="2">The sequence shown here is derived from an EMBL/GenBank/DDBJ whole genome shotgun (WGS) entry which is preliminary data.</text>
</comment>
<dbReference type="Pfam" id="PF00027">
    <property type="entry name" value="cNMP_binding"/>
    <property type="match status" value="1"/>
</dbReference>
<dbReference type="InterPro" id="IPR018490">
    <property type="entry name" value="cNMP-bd_dom_sf"/>
</dbReference>
<evidence type="ECO:0000259" key="1">
    <source>
        <dbReference type="Pfam" id="PF00027"/>
    </source>
</evidence>